<gene>
    <name evidence="6" type="ORF">GCM10011335_07360</name>
</gene>
<reference evidence="6" key="1">
    <citation type="journal article" date="2014" name="Int. J. Syst. Evol. Microbiol.">
        <title>Complete genome sequence of Corynebacterium casei LMG S-19264T (=DSM 44701T), isolated from a smear-ripened cheese.</title>
        <authorList>
            <consortium name="US DOE Joint Genome Institute (JGI-PGF)"/>
            <person name="Walter F."/>
            <person name="Albersmeier A."/>
            <person name="Kalinowski J."/>
            <person name="Ruckert C."/>
        </authorList>
    </citation>
    <scope>NUCLEOTIDE SEQUENCE</scope>
    <source>
        <strain evidence="6">CGMCC 1.15493</strain>
    </source>
</reference>
<evidence type="ECO:0000313" key="6">
    <source>
        <dbReference type="EMBL" id="GGD06887.1"/>
    </source>
</evidence>
<dbReference type="Proteomes" id="UP000613160">
    <property type="component" value="Unassembled WGS sequence"/>
</dbReference>
<feature type="domain" description="Translocation and assembly module TamB C-terminal" evidence="5">
    <location>
        <begin position="1857"/>
        <end position="2200"/>
    </location>
</feature>
<protein>
    <submittedName>
        <fullName evidence="6">Translocation/assembly module TamB</fullName>
    </submittedName>
</protein>
<comment type="caution">
    <text evidence="6">The sequence shown here is derived from an EMBL/GenBank/DDBJ whole genome shotgun (WGS) entry which is preliminary data.</text>
</comment>
<keyword evidence="2" id="KW-0812">Transmembrane</keyword>
<dbReference type="PANTHER" id="PTHR36985">
    <property type="entry name" value="TRANSLOCATION AND ASSEMBLY MODULE SUBUNIT TAMB"/>
    <property type="match status" value="1"/>
</dbReference>
<dbReference type="PANTHER" id="PTHR36985:SF1">
    <property type="entry name" value="TRANSLOCATION AND ASSEMBLY MODULE SUBUNIT TAMB"/>
    <property type="match status" value="1"/>
</dbReference>
<keyword evidence="3" id="KW-1133">Transmembrane helix</keyword>
<keyword evidence="4" id="KW-0472">Membrane</keyword>
<dbReference type="GO" id="GO:0009306">
    <property type="term" value="P:protein secretion"/>
    <property type="evidence" value="ECO:0007669"/>
    <property type="project" value="InterPro"/>
</dbReference>
<accession>A0A917D8D9</accession>
<evidence type="ECO:0000256" key="2">
    <source>
        <dbReference type="ARBA" id="ARBA00022692"/>
    </source>
</evidence>
<evidence type="ECO:0000256" key="4">
    <source>
        <dbReference type="ARBA" id="ARBA00023136"/>
    </source>
</evidence>
<evidence type="ECO:0000259" key="5">
    <source>
        <dbReference type="Pfam" id="PF04357"/>
    </source>
</evidence>
<sequence>MTMNFGLFPTRPIVARTGGLVRAVMMALVVLAGLGALARPAAAQDFLARQIEGLISTDTMQVKIDGLSGALSGNLRISSVTVADAQGVYLTARDLAMDWSPLAVIRSRVAVESLTAGQIILERLPESPPADPNAKPSSGLPNITADIQKIAINEFVLGEAIAGVRARLSASGKLVLDSDPTKLDVAIGVKRLDQPGDIAATLVFAPEENRLEIKVDASEPAGGLVATLLKLPGAPPVALTVNGSGPLGAFMANGALTVDGEPAATLTAKVDDVAGGRRIGAALQVAAERFVPEAYKAYAEGGANLDVQAVLRDDGVVAIDRAQLASGQITATVSGTLDRAGPQTALDLAIASRDGGSIPLQFGAEDSRTIIDIASLKGRIAGALAAANVDLTATLPTAGYGAYVATDLTAHAVSADFDLADLAGPLQIELAAASVAAPDGTAKRFLSGPVTIAANGALGEDGITLSQSRIATEVANAAITGTAAMNFSTFDLTLSSDFDTLALSAALVPLAGDRLQVGGRVARDAAGALAAENLAITGTSLSVTGRAGLAGGQISADIAGSIDAASGEDAAISGKADFALTASGPSDKPDVDVTLTSQGLKVNGRELADLKVEARGDFASAAPAGSVAISGTLDGKPLSGTARLETLPSGERRISDLAIRQGANAITGELTLGEALAPVGTLTVDVGDIGPLAALALQQMSGDLDGTIALSVVDEFPVAKVDLASRELAVAGNTLSGVAIDLTVTDYLGQPFPDGSIRADTIVAGGATVDGAEILLTRKGEVTQVDAKARANGVPVALSGQAKIAPTETSVALDTLTAAIENAAVALQQRATVRIADGVTTLDGLSLSVGEGTLALTGSVGPSFDIQAEMTNVPAAVANPFVTDLQAAGTVSGSAAVTGAAAEPQAQFDVRARDIETRHTRAAGIAPVQAVVGGRYAGGALALDTADISLGDGRISATGTAGDTLDVTVIFDAIPVSLANGFVDGIDAAGTISGTARATGTLAAPEATFQFDGQNITAAEVAAAGVPPIALTLDGSFAGKTLTLGTARATLGDASLEATGSVGEALDLRVAMTALPVALANGFVPGLNATGTLDGTVTATGTPTQPQAVFDITGSGITTEAIAAGGIPTVELRLAGSFADGTARLETGVANIGAASLTATGTVGETLALDVAMNALPVGLVNGYLPDLKAEGTLSGTAKATGTLSDPQATFNFAGTGITAEQIKASGIAPLSLDLAGSVADRTATIETARVLVGDGSLTATGTVGDAMNLDVVLSEIPVGLVNGFVPGLDATGALSGNAKATGSLADPQATFTLRGTGITARQVADAGIAPIELAVDGSYAQGTATIGTARADIGDASLTARGTVGQALDLDVVLDALPVGLVNGYLPDLKAAGTLSGTAKATGSLADPQATFQLTGRGITAEQVRASGVAPIDLDVAGTYAKGTATLDTARAAIGDGSIAATGTVGQALDLSVTLDRLPVGLVNGFVPNLKATGTLSGLAEATGSIADPRATFNLTGSGITAEAVRASGVAPIDLAVAGSYAGGTATLDTARAEIGEGSLVATGTVGQTLDLDVTLDRLPVGLANGFVPDLGAQGTVSGTASAEGSLTSPNAVFDIRAADVSVAQTRAAGAPAIAAVAKGSYRDARLAIETARVDVGGGTITVAGSAGNELDLTVGIADLPASLASAAAAGIDPQGTINGSIRATGPASNPAATYDLRVSGLSLAQTRDAGVGPLDLTANGRFADQNLTLDANLAGSGLAFTAGGSVGLAGTPQLDLALNGTAPLAIANRILAEGGRSVDGTVRVDATVTGPASAPNVNGTVSTAGASFTDTGLNLAINDITTTIALTGQTATIQSFSAQLAAGGTISVSGTVGLANGFPADITVRIAEGRYNDGELLAARLNADLTLTGPLTGSPLLAGTINAASINVLVPERLPTSLARIDVRHRDAPEAVLRQQRAIAPKGSKGASSAGLALDLTFNAPSRVFVRGRGLDIELGGSVKITGPASSPAVTGGFELQRGRFIILSNRLDFERGRLTFTGDLIPTLDLVATSDSGGVTVTIAVTGPANDPSFNFSSTPALPQDEVLARLIFKQGTANLSPLQIAQLAEAAAQLAGVGGSSGLLDNLRSQLGVDDLDIKTNADGQTAVGVGKYLNDNTYVGVDSTGRVSIDLDLGKGLKARGAVTATGGGEVGVFYENEY</sequence>
<comment type="subcellular location">
    <subcellularLocation>
        <location evidence="1">Membrane</location>
        <topology evidence="1">Single-pass membrane protein</topology>
    </subcellularLocation>
</comment>
<dbReference type="GO" id="GO:0005886">
    <property type="term" value="C:plasma membrane"/>
    <property type="evidence" value="ECO:0007669"/>
    <property type="project" value="InterPro"/>
</dbReference>
<keyword evidence="7" id="KW-1185">Reference proteome</keyword>
<dbReference type="EMBL" id="BMJJ01000001">
    <property type="protein sequence ID" value="GGD06887.1"/>
    <property type="molecule type" value="Genomic_DNA"/>
</dbReference>
<organism evidence="6 7">
    <name type="scientific">Aureimonas glaciei</name>
    <dbReference type="NCBI Taxonomy" id="1776957"/>
    <lineage>
        <taxon>Bacteria</taxon>
        <taxon>Pseudomonadati</taxon>
        <taxon>Pseudomonadota</taxon>
        <taxon>Alphaproteobacteria</taxon>
        <taxon>Hyphomicrobiales</taxon>
        <taxon>Aurantimonadaceae</taxon>
        <taxon>Aureimonas</taxon>
    </lineage>
</organism>
<dbReference type="InterPro" id="IPR007452">
    <property type="entry name" value="TamB_C"/>
</dbReference>
<reference evidence="6" key="2">
    <citation type="submission" date="2020-09" db="EMBL/GenBank/DDBJ databases">
        <authorList>
            <person name="Sun Q."/>
            <person name="Zhou Y."/>
        </authorList>
    </citation>
    <scope>NUCLEOTIDE SEQUENCE</scope>
    <source>
        <strain evidence="6">CGMCC 1.15493</strain>
    </source>
</reference>
<evidence type="ECO:0000256" key="3">
    <source>
        <dbReference type="ARBA" id="ARBA00022989"/>
    </source>
</evidence>
<dbReference type="Pfam" id="PF04357">
    <property type="entry name" value="TamB"/>
    <property type="match status" value="1"/>
</dbReference>
<evidence type="ECO:0000256" key="1">
    <source>
        <dbReference type="ARBA" id="ARBA00004167"/>
    </source>
</evidence>
<name>A0A917D8D9_9HYPH</name>
<evidence type="ECO:0000313" key="7">
    <source>
        <dbReference type="Proteomes" id="UP000613160"/>
    </source>
</evidence>
<proteinExistence type="predicted"/>